<dbReference type="OrthoDB" id="289038at2759"/>
<dbReference type="Pfam" id="PF00443">
    <property type="entry name" value="UCH"/>
    <property type="match status" value="1"/>
</dbReference>
<dbReference type="PROSITE" id="PS00973">
    <property type="entry name" value="USP_2"/>
    <property type="match status" value="1"/>
</dbReference>
<dbReference type="InterPro" id="IPR029071">
    <property type="entry name" value="Ubiquitin-like_domsf"/>
</dbReference>
<evidence type="ECO:0000313" key="8">
    <source>
        <dbReference type="Proteomes" id="UP001148018"/>
    </source>
</evidence>
<dbReference type="InterPro" id="IPR001394">
    <property type="entry name" value="Peptidase_C19_UCH"/>
</dbReference>
<keyword evidence="3" id="KW-0378">Hydrolase</keyword>
<dbReference type="CDD" id="cd17039">
    <property type="entry name" value="Ubl_ubiquitin_like"/>
    <property type="match status" value="1"/>
</dbReference>
<dbReference type="InterPro" id="IPR018200">
    <property type="entry name" value="USP_CS"/>
</dbReference>
<evidence type="ECO:0000256" key="4">
    <source>
        <dbReference type="SAM" id="MobiDB-lite"/>
    </source>
</evidence>
<name>A0A9Q0I5L8_9TELE</name>
<feature type="compositionally biased region" description="Polar residues" evidence="4">
    <location>
        <begin position="326"/>
        <end position="345"/>
    </location>
</feature>
<feature type="domain" description="USP" evidence="6">
    <location>
        <begin position="1"/>
        <end position="193"/>
    </location>
</feature>
<dbReference type="GO" id="GO:0016579">
    <property type="term" value="P:protein deubiquitination"/>
    <property type="evidence" value="ECO:0007669"/>
    <property type="project" value="InterPro"/>
</dbReference>
<reference evidence="7" key="1">
    <citation type="submission" date="2022-07" db="EMBL/GenBank/DDBJ databases">
        <title>Chromosome-level genome of Muraenolepis orangiensis.</title>
        <authorList>
            <person name="Kim J."/>
        </authorList>
    </citation>
    <scope>NUCLEOTIDE SEQUENCE</scope>
    <source>
        <strain evidence="7">KU_S4_2022</strain>
        <tissue evidence="7">Muscle</tissue>
    </source>
</reference>
<evidence type="ECO:0000256" key="2">
    <source>
        <dbReference type="ARBA" id="ARBA00012759"/>
    </source>
</evidence>
<dbReference type="InterPro" id="IPR050185">
    <property type="entry name" value="Ub_carboxyl-term_hydrolase"/>
</dbReference>
<dbReference type="PROSITE" id="PS50235">
    <property type="entry name" value="USP_3"/>
    <property type="match status" value="1"/>
</dbReference>
<evidence type="ECO:0000313" key="7">
    <source>
        <dbReference type="EMBL" id="KAJ3585703.1"/>
    </source>
</evidence>
<proteinExistence type="predicted"/>
<dbReference type="InterPro" id="IPR000626">
    <property type="entry name" value="Ubiquitin-like_dom"/>
</dbReference>
<feature type="region of interest" description="Disordered" evidence="4">
    <location>
        <begin position="305"/>
        <end position="345"/>
    </location>
</feature>
<gene>
    <name evidence="7" type="ORF">NHX12_014422</name>
</gene>
<dbReference type="InterPro" id="IPR028889">
    <property type="entry name" value="USP"/>
</dbReference>
<dbReference type="Gene3D" id="3.10.20.90">
    <property type="entry name" value="Phosphatidylinositol 3-kinase Catalytic Subunit, Chain A, domain 1"/>
    <property type="match status" value="1"/>
</dbReference>
<dbReference type="Gene3D" id="3.90.70.10">
    <property type="entry name" value="Cysteine proteinases"/>
    <property type="match status" value="1"/>
</dbReference>
<dbReference type="SUPFAM" id="SSF54236">
    <property type="entry name" value="Ubiquitin-like"/>
    <property type="match status" value="1"/>
</dbReference>
<feature type="non-terminal residue" evidence="7">
    <location>
        <position position="1"/>
    </location>
</feature>
<organism evidence="7 8">
    <name type="scientific">Muraenolepis orangiensis</name>
    <name type="common">Patagonian moray cod</name>
    <dbReference type="NCBI Taxonomy" id="630683"/>
    <lineage>
        <taxon>Eukaryota</taxon>
        <taxon>Metazoa</taxon>
        <taxon>Chordata</taxon>
        <taxon>Craniata</taxon>
        <taxon>Vertebrata</taxon>
        <taxon>Euteleostomi</taxon>
        <taxon>Actinopterygii</taxon>
        <taxon>Neopterygii</taxon>
        <taxon>Teleostei</taxon>
        <taxon>Neoteleostei</taxon>
        <taxon>Acanthomorphata</taxon>
        <taxon>Zeiogadaria</taxon>
        <taxon>Gadariae</taxon>
        <taxon>Gadiformes</taxon>
        <taxon>Muraenolepidoidei</taxon>
        <taxon>Muraenolepididae</taxon>
        <taxon>Muraenolepis</taxon>
    </lineage>
</organism>
<evidence type="ECO:0000259" key="5">
    <source>
        <dbReference type="PROSITE" id="PS50053"/>
    </source>
</evidence>
<feature type="region of interest" description="Disordered" evidence="4">
    <location>
        <begin position="183"/>
        <end position="240"/>
    </location>
</feature>
<dbReference type="AlphaFoldDB" id="A0A9Q0I5L8"/>
<protein>
    <recommendedName>
        <fullName evidence="2">ubiquitinyl hydrolase 1</fullName>
        <ecNumber evidence="2">3.4.19.12</ecNumber>
    </recommendedName>
</protein>
<evidence type="ECO:0000256" key="3">
    <source>
        <dbReference type="ARBA" id="ARBA00022801"/>
    </source>
</evidence>
<accession>A0A9Q0I5L8</accession>
<dbReference type="SUPFAM" id="SSF54001">
    <property type="entry name" value="Cysteine proteinases"/>
    <property type="match status" value="1"/>
</dbReference>
<dbReference type="PANTHER" id="PTHR21646">
    <property type="entry name" value="UBIQUITIN CARBOXYL-TERMINAL HYDROLASE"/>
    <property type="match status" value="1"/>
</dbReference>
<dbReference type="SMART" id="SM00213">
    <property type="entry name" value="UBQ"/>
    <property type="match status" value="1"/>
</dbReference>
<feature type="domain" description="Ubiquitin-like" evidence="5">
    <location>
        <begin position="30"/>
        <end position="86"/>
    </location>
</feature>
<keyword evidence="8" id="KW-1185">Reference proteome</keyword>
<comment type="caution">
    <text evidence="7">The sequence shown here is derived from an EMBL/GenBank/DDBJ whole genome shotgun (WGS) entry which is preliminary data.</text>
</comment>
<sequence>MGKLYQVIVYGINGEKMAVDLCNTDEQMQTMTVLQLKTKIVERLPGTGGGENLRLIFTNKQLDNDEATLVSFGIQNQSVIQLVMRECKLGEHPEVLVLLLKRFVFDYHCMEYVKNDSLVDVPLNIDVPEGLSYDLYATVDHYGNLRGGHYTATIRPPESVLGRWYKFDNSRVKELATFTPEKSSSAFLLHDRRNPRKGGRPTRPRPGEVPGSGEGDKKTGDTGAPLPLVGGPEGGGNQRKRSHRLDVFFQEEERKGDVDHGSSVELSELHAIQLSDDDGANEDDSGDEVHPKALQMKSLQCFWEEKGGRPTCPRPGEVGGSAPQVGGSTPQVGGSTPQVGGSTPQ</sequence>
<dbReference type="PANTHER" id="PTHR21646:SF6">
    <property type="entry name" value="UBIQUITIN CARBOXYL-TERMINAL HYDROLASE 21"/>
    <property type="match status" value="1"/>
</dbReference>
<dbReference type="GO" id="GO:0004843">
    <property type="term" value="F:cysteine-type deubiquitinase activity"/>
    <property type="evidence" value="ECO:0007669"/>
    <property type="project" value="UniProtKB-EC"/>
</dbReference>
<evidence type="ECO:0000256" key="1">
    <source>
        <dbReference type="ARBA" id="ARBA00000707"/>
    </source>
</evidence>
<comment type="catalytic activity">
    <reaction evidence="1">
        <text>Thiol-dependent hydrolysis of ester, thioester, amide, peptide and isopeptide bonds formed by the C-terminal Gly of ubiquitin (a 76-residue protein attached to proteins as an intracellular targeting signal).</text>
        <dbReference type="EC" id="3.4.19.12"/>
    </reaction>
</comment>
<evidence type="ECO:0000259" key="6">
    <source>
        <dbReference type="PROSITE" id="PS50235"/>
    </source>
</evidence>
<dbReference type="Proteomes" id="UP001148018">
    <property type="component" value="Unassembled WGS sequence"/>
</dbReference>
<dbReference type="EMBL" id="JANIIK010000118">
    <property type="protein sequence ID" value="KAJ3585703.1"/>
    <property type="molecule type" value="Genomic_DNA"/>
</dbReference>
<feature type="compositionally biased region" description="Basic residues" evidence="4">
    <location>
        <begin position="193"/>
        <end position="203"/>
    </location>
</feature>
<dbReference type="PROSITE" id="PS50053">
    <property type="entry name" value="UBIQUITIN_2"/>
    <property type="match status" value="1"/>
</dbReference>
<dbReference type="InterPro" id="IPR038765">
    <property type="entry name" value="Papain-like_cys_pep_sf"/>
</dbReference>
<dbReference type="EC" id="3.4.19.12" evidence="2"/>